<sequence length="234" mass="25583">MTEPLPGRPMLILGMHRSGTSCLAGCLQAAGLISGEVNTQAMYNAKGNRENLAVMHMNDEVLAANGGSWRKPPQVVVWSAEQMRKGAEVAAAIAGRGAWGFKDPRTLLTLDGWLDVLGPVEIAASFRHPLAVAQSLNSRDPSLSIDEGLELWRAYNERLVRVAARFPVRLISYDRHGDAYLNAVTRIAAALELPDPEAAARFYDNNLRHQTVEEARPLPPHLAGTYAQLQELAR</sequence>
<dbReference type="EMBL" id="FXBL01000004">
    <property type="protein sequence ID" value="SMH47453.1"/>
    <property type="molecule type" value="Genomic_DNA"/>
</dbReference>
<dbReference type="InterPro" id="IPR027417">
    <property type="entry name" value="P-loop_NTPase"/>
</dbReference>
<organism evidence="1 2">
    <name type="scientific">Mesorhizobium australicum</name>
    <dbReference type="NCBI Taxonomy" id="536018"/>
    <lineage>
        <taxon>Bacteria</taxon>
        <taxon>Pseudomonadati</taxon>
        <taxon>Pseudomonadota</taxon>
        <taxon>Alphaproteobacteria</taxon>
        <taxon>Hyphomicrobiales</taxon>
        <taxon>Phyllobacteriaceae</taxon>
        <taxon>Mesorhizobium</taxon>
    </lineage>
</organism>
<keyword evidence="2" id="KW-1185">Reference proteome</keyword>
<gene>
    <name evidence="1" type="ORF">SAMN02982922_3522</name>
</gene>
<evidence type="ECO:0000313" key="1">
    <source>
        <dbReference type="EMBL" id="SMH47453.1"/>
    </source>
</evidence>
<dbReference type="Gene3D" id="3.40.50.300">
    <property type="entry name" value="P-loop containing nucleotide triphosphate hydrolases"/>
    <property type="match status" value="1"/>
</dbReference>
<dbReference type="Proteomes" id="UP000193083">
    <property type="component" value="Unassembled WGS sequence"/>
</dbReference>
<dbReference type="AlphaFoldDB" id="A0A1X7PAM2"/>
<protein>
    <recommendedName>
        <fullName evidence="3">Sulfotransferase family protein</fullName>
    </recommendedName>
</protein>
<dbReference type="OrthoDB" id="9816424at2"/>
<dbReference type="RefSeq" id="WP_085465337.1">
    <property type="nucleotide sequence ID" value="NZ_FXBL01000004.1"/>
</dbReference>
<dbReference type="SUPFAM" id="SSF52540">
    <property type="entry name" value="P-loop containing nucleoside triphosphate hydrolases"/>
    <property type="match status" value="1"/>
</dbReference>
<evidence type="ECO:0008006" key="3">
    <source>
        <dbReference type="Google" id="ProtNLM"/>
    </source>
</evidence>
<accession>A0A1X7PAM2</accession>
<proteinExistence type="predicted"/>
<reference evidence="1 2" key="1">
    <citation type="submission" date="2017-04" db="EMBL/GenBank/DDBJ databases">
        <authorList>
            <person name="Afonso C.L."/>
            <person name="Miller P.J."/>
            <person name="Scott M.A."/>
            <person name="Spackman E."/>
            <person name="Goraichik I."/>
            <person name="Dimitrov K.M."/>
            <person name="Suarez D.L."/>
            <person name="Swayne D.E."/>
        </authorList>
    </citation>
    <scope>NUCLEOTIDE SEQUENCE [LARGE SCALE GENOMIC DNA]</scope>
    <source>
        <strain evidence="1 2">B5P</strain>
    </source>
</reference>
<name>A0A1X7PAM2_9HYPH</name>
<evidence type="ECO:0000313" key="2">
    <source>
        <dbReference type="Proteomes" id="UP000193083"/>
    </source>
</evidence>